<feature type="region of interest" description="Disordered" evidence="1">
    <location>
        <begin position="297"/>
        <end position="342"/>
    </location>
</feature>
<feature type="region of interest" description="Disordered" evidence="1">
    <location>
        <begin position="194"/>
        <end position="233"/>
    </location>
</feature>
<gene>
    <name evidence="2" type="ORF">CK203_095328</name>
</gene>
<accession>A0A438E704</accession>
<comment type="caution">
    <text evidence="2">The sequence shown here is derived from an EMBL/GenBank/DDBJ whole genome shotgun (WGS) entry which is preliminary data.</text>
</comment>
<name>A0A438E704_VITVI</name>
<evidence type="ECO:0008006" key="4">
    <source>
        <dbReference type="Google" id="ProtNLM"/>
    </source>
</evidence>
<evidence type="ECO:0000313" key="2">
    <source>
        <dbReference type="EMBL" id="RVW43463.1"/>
    </source>
</evidence>
<sequence length="342" mass="38134">MDDRTFDESHRNEESPRIQQKVHGKMLCPLDGVGFNNHGRFIRISEFATNRKSSFLIIPEDEKGRGWRILKARCLQCWWFPLRMQSKKEGNIEGKDFPIITWVLYIGPSQKYVKWVEVDRAVARSLGKKGIVTIVPILVATMVAKGKFGNREEVQRRLDRITRVAISSMVSPPSFDRGDRQGLGVYRFRRSVGNEDGRRGSVKGESTREAIASHSGTGGGRQGERVRSTAGGDAVQWLVGTEEAGVRARGDEASAVEGYRAYKRKAAQSLSKTGPKYAKSSSSAKKKVMFSSKKLWSTLFPPSSESQQGLRCRSEPLLHGKNQADSKEDPKEEAPGADFQAD</sequence>
<feature type="compositionally biased region" description="Polar residues" evidence="1">
    <location>
        <begin position="300"/>
        <end position="309"/>
    </location>
</feature>
<protein>
    <recommendedName>
        <fullName evidence="4">DUF4283 domain-containing protein</fullName>
    </recommendedName>
</protein>
<dbReference type="Proteomes" id="UP000288805">
    <property type="component" value="Unassembled WGS sequence"/>
</dbReference>
<dbReference type="AlphaFoldDB" id="A0A438E704"/>
<proteinExistence type="predicted"/>
<dbReference type="EMBL" id="QGNW01001380">
    <property type="protein sequence ID" value="RVW43463.1"/>
    <property type="molecule type" value="Genomic_DNA"/>
</dbReference>
<evidence type="ECO:0000256" key="1">
    <source>
        <dbReference type="SAM" id="MobiDB-lite"/>
    </source>
</evidence>
<organism evidence="2 3">
    <name type="scientific">Vitis vinifera</name>
    <name type="common">Grape</name>
    <dbReference type="NCBI Taxonomy" id="29760"/>
    <lineage>
        <taxon>Eukaryota</taxon>
        <taxon>Viridiplantae</taxon>
        <taxon>Streptophyta</taxon>
        <taxon>Embryophyta</taxon>
        <taxon>Tracheophyta</taxon>
        <taxon>Spermatophyta</taxon>
        <taxon>Magnoliopsida</taxon>
        <taxon>eudicotyledons</taxon>
        <taxon>Gunneridae</taxon>
        <taxon>Pentapetalae</taxon>
        <taxon>rosids</taxon>
        <taxon>Vitales</taxon>
        <taxon>Vitaceae</taxon>
        <taxon>Viteae</taxon>
        <taxon>Vitis</taxon>
    </lineage>
</organism>
<feature type="compositionally biased region" description="Basic and acidic residues" evidence="1">
    <location>
        <begin position="312"/>
        <end position="334"/>
    </location>
</feature>
<reference evidence="2 3" key="1">
    <citation type="journal article" date="2018" name="PLoS Genet.">
        <title>Population sequencing reveals clonal diversity and ancestral inbreeding in the grapevine cultivar Chardonnay.</title>
        <authorList>
            <person name="Roach M.J."/>
            <person name="Johnson D.L."/>
            <person name="Bohlmann J."/>
            <person name="van Vuuren H.J."/>
            <person name="Jones S.J."/>
            <person name="Pretorius I.S."/>
            <person name="Schmidt S.A."/>
            <person name="Borneman A.R."/>
        </authorList>
    </citation>
    <scope>NUCLEOTIDE SEQUENCE [LARGE SCALE GENOMIC DNA]</scope>
    <source>
        <strain evidence="3">cv. Chardonnay</strain>
        <tissue evidence="2">Leaf</tissue>
    </source>
</reference>
<evidence type="ECO:0000313" key="3">
    <source>
        <dbReference type="Proteomes" id="UP000288805"/>
    </source>
</evidence>